<feature type="domain" description="HTH luxR-type" evidence="1">
    <location>
        <begin position="255"/>
        <end position="321"/>
    </location>
</feature>
<dbReference type="PANTHER" id="PTHR34293">
    <property type="entry name" value="HTH-TYPE TRANSCRIPTIONAL REGULATOR TRMBL2"/>
    <property type="match status" value="1"/>
</dbReference>
<gene>
    <name evidence="2" type="ORF">EV192_117134</name>
</gene>
<dbReference type="RefSeq" id="WP_132125684.1">
    <property type="nucleotide sequence ID" value="NZ_SLWS01000017.1"/>
</dbReference>
<dbReference type="InterPro" id="IPR000792">
    <property type="entry name" value="Tscrpt_reg_LuxR_C"/>
</dbReference>
<comment type="caution">
    <text evidence="2">The sequence shown here is derived from an EMBL/GenBank/DDBJ whole genome shotgun (WGS) entry which is preliminary data.</text>
</comment>
<dbReference type="AlphaFoldDB" id="A0A4R2IQC2"/>
<dbReference type="Pfam" id="PF01978">
    <property type="entry name" value="TrmB"/>
    <property type="match status" value="1"/>
</dbReference>
<protein>
    <submittedName>
        <fullName evidence="2">Sugar-specific transcriptional regulator TrmB</fullName>
    </submittedName>
</protein>
<dbReference type="GO" id="GO:0006355">
    <property type="term" value="P:regulation of DNA-templated transcription"/>
    <property type="evidence" value="ECO:0007669"/>
    <property type="project" value="InterPro"/>
</dbReference>
<proteinExistence type="predicted"/>
<dbReference type="InterPro" id="IPR036388">
    <property type="entry name" value="WH-like_DNA-bd_sf"/>
</dbReference>
<accession>A0A4R2IQC2</accession>
<dbReference type="SMART" id="SM00421">
    <property type="entry name" value="HTH_LUXR"/>
    <property type="match status" value="1"/>
</dbReference>
<dbReference type="PROSITE" id="PS50043">
    <property type="entry name" value="HTH_LUXR_2"/>
    <property type="match status" value="1"/>
</dbReference>
<dbReference type="InterPro" id="IPR002831">
    <property type="entry name" value="Tscrpt_reg_TrmB_N"/>
</dbReference>
<dbReference type="SUPFAM" id="SSF46894">
    <property type="entry name" value="C-terminal effector domain of the bipartite response regulators"/>
    <property type="match status" value="1"/>
</dbReference>
<evidence type="ECO:0000313" key="3">
    <source>
        <dbReference type="Proteomes" id="UP000295680"/>
    </source>
</evidence>
<dbReference type="EMBL" id="SLWS01000017">
    <property type="protein sequence ID" value="TCO47394.1"/>
    <property type="molecule type" value="Genomic_DNA"/>
</dbReference>
<dbReference type="Pfam" id="PF00196">
    <property type="entry name" value="GerE"/>
    <property type="match status" value="1"/>
</dbReference>
<dbReference type="Proteomes" id="UP000295680">
    <property type="component" value="Unassembled WGS sequence"/>
</dbReference>
<name>A0A4R2IQC2_9PSEU</name>
<dbReference type="CDD" id="cd06170">
    <property type="entry name" value="LuxR_C_like"/>
    <property type="match status" value="1"/>
</dbReference>
<reference evidence="2 3" key="1">
    <citation type="submission" date="2019-03" db="EMBL/GenBank/DDBJ databases">
        <title>Genomic Encyclopedia of Type Strains, Phase IV (KMG-IV): sequencing the most valuable type-strain genomes for metagenomic binning, comparative biology and taxonomic classification.</title>
        <authorList>
            <person name="Goeker M."/>
        </authorList>
    </citation>
    <scope>NUCLEOTIDE SEQUENCE [LARGE SCALE GENOMIC DNA]</scope>
    <source>
        <strain evidence="2 3">DSM 45934</strain>
    </source>
</reference>
<dbReference type="InterPro" id="IPR016032">
    <property type="entry name" value="Sig_transdc_resp-reg_C-effctor"/>
</dbReference>
<dbReference type="OrthoDB" id="5932488at2"/>
<dbReference type="GO" id="GO:0003677">
    <property type="term" value="F:DNA binding"/>
    <property type="evidence" value="ECO:0007669"/>
    <property type="project" value="InterPro"/>
</dbReference>
<keyword evidence="3" id="KW-1185">Reference proteome</keyword>
<evidence type="ECO:0000313" key="2">
    <source>
        <dbReference type="EMBL" id="TCO47394.1"/>
    </source>
</evidence>
<dbReference type="InterPro" id="IPR051797">
    <property type="entry name" value="TrmB-like"/>
</dbReference>
<evidence type="ECO:0000259" key="1">
    <source>
        <dbReference type="PROSITE" id="PS50043"/>
    </source>
</evidence>
<dbReference type="PANTHER" id="PTHR34293:SF1">
    <property type="entry name" value="HTH-TYPE TRANSCRIPTIONAL REGULATOR TRMBL2"/>
    <property type="match status" value="1"/>
</dbReference>
<dbReference type="Gene3D" id="1.10.10.10">
    <property type="entry name" value="Winged helix-like DNA-binding domain superfamily/Winged helix DNA-binding domain"/>
    <property type="match status" value="2"/>
</dbReference>
<sequence>MLNAIGVTGDEEQVYRLIVGTFDARPDQVAGRLGLSPGRVAAILGSLHAKGLVSRVAADEPRYAPSPPDVAFGPLLMRGQESLEWARSAVSQLVEEYRGGARRRDANQLVEVITGRAAIRQQLTTLQVGVRHEMRWFCRAGHIAMASGENSEEYEALARGVTYRVIYERAMLEEPGMIENVDTGIRAGEIARSATTLPIRMAIADDTIALCPLVQNLDGSGEPTAALVRESSLLAALIALFESYWERAWPLRAGEPEAAEAVPETDERHLLSLLVAGVTDKAIATRLGVSHRTVQRRIHDLMSQMNVQTRMQLGWEVSRLGWLDEPVPGPVGTGNR</sequence>
<organism evidence="2 3">
    <name type="scientific">Actinocrispum wychmicini</name>
    <dbReference type="NCBI Taxonomy" id="1213861"/>
    <lineage>
        <taxon>Bacteria</taxon>
        <taxon>Bacillati</taxon>
        <taxon>Actinomycetota</taxon>
        <taxon>Actinomycetes</taxon>
        <taxon>Pseudonocardiales</taxon>
        <taxon>Pseudonocardiaceae</taxon>
        <taxon>Actinocrispum</taxon>
    </lineage>
</organism>